<sequence>MHGTHGNDTHTYGTESQVEAEIVDQHRFIEAWLRGDADRSAQEYGAFVARHTPDFVLNGPGGDATPRDELMAGLEGAHGAMPGLVIEIRDVRVLAERDDLVVAVYEEHQASPAERSARRSTVVLVRDGSGFRWRHLHETWIESPRPT</sequence>
<dbReference type="InterPro" id="IPR032710">
    <property type="entry name" value="NTF2-like_dom_sf"/>
</dbReference>
<evidence type="ECO:0000259" key="1">
    <source>
        <dbReference type="Pfam" id="PF12680"/>
    </source>
</evidence>
<dbReference type="AlphaFoldDB" id="A0A6H9YMM9"/>
<protein>
    <submittedName>
        <fullName evidence="2">DUF4440 domain-containing protein</fullName>
    </submittedName>
</protein>
<name>A0A6H9YMM9_9ACTN</name>
<dbReference type="InterPro" id="IPR016918">
    <property type="entry name" value="UCP029394"/>
</dbReference>
<dbReference type="RefSeq" id="WP_151566649.1">
    <property type="nucleotide sequence ID" value="NZ_WBMT01000021.1"/>
</dbReference>
<dbReference type="OrthoDB" id="4570375at2"/>
<dbReference type="Pfam" id="PF12680">
    <property type="entry name" value="SnoaL_2"/>
    <property type="match status" value="1"/>
</dbReference>
<evidence type="ECO:0000313" key="3">
    <source>
        <dbReference type="Proteomes" id="UP000468735"/>
    </source>
</evidence>
<comment type="caution">
    <text evidence="2">The sequence shown here is derived from an EMBL/GenBank/DDBJ whole genome shotgun (WGS) entry which is preliminary data.</text>
</comment>
<keyword evidence="3" id="KW-1185">Reference proteome</keyword>
<reference evidence="2 3" key="1">
    <citation type="submission" date="2019-09" db="EMBL/GenBank/DDBJ databases">
        <title>Actinomadura physcomitrii sp. nov., a novel actinomycete isolated from moss [Physcomitrium sphaericum (Ludw) Fuernr].</title>
        <authorList>
            <person name="Zhuang X."/>
            <person name="Liu C."/>
        </authorList>
    </citation>
    <scope>NUCLEOTIDE SEQUENCE [LARGE SCALE GENOMIC DNA]</scope>
    <source>
        <strain evidence="2 3">HMC1</strain>
    </source>
</reference>
<dbReference type="Gene3D" id="3.10.450.50">
    <property type="match status" value="1"/>
</dbReference>
<dbReference type="Proteomes" id="UP000468735">
    <property type="component" value="Unassembled WGS sequence"/>
</dbReference>
<evidence type="ECO:0000313" key="2">
    <source>
        <dbReference type="EMBL" id="KAB2342637.1"/>
    </source>
</evidence>
<dbReference type="PIRSF" id="PIRSF029394">
    <property type="entry name" value="UCP029394"/>
    <property type="match status" value="1"/>
</dbReference>
<dbReference type="EMBL" id="WBMT01000021">
    <property type="protein sequence ID" value="KAB2342637.1"/>
    <property type="molecule type" value="Genomic_DNA"/>
</dbReference>
<gene>
    <name evidence="2" type="ORF">F8566_36955</name>
</gene>
<accession>A0A6H9YMM9</accession>
<feature type="domain" description="SnoaL-like" evidence="1">
    <location>
        <begin position="27"/>
        <end position="128"/>
    </location>
</feature>
<proteinExistence type="predicted"/>
<organism evidence="2 3">
    <name type="scientific">Actinomadura rudentiformis</name>
    <dbReference type="NCBI Taxonomy" id="359158"/>
    <lineage>
        <taxon>Bacteria</taxon>
        <taxon>Bacillati</taxon>
        <taxon>Actinomycetota</taxon>
        <taxon>Actinomycetes</taxon>
        <taxon>Streptosporangiales</taxon>
        <taxon>Thermomonosporaceae</taxon>
        <taxon>Actinomadura</taxon>
    </lineage>
</organism>
<dbReference type="InterPro" id="IPR037401">
    <property type="entry name" value="SnoaL-like"/>
</dbReference>
<dbReference type="SUPFAM" id="SSF54427">
    <property type="entry name" value="NTF2-like"/>
    <property type="match status" value="1"/>
</dbReference>